<sequence>MERHCVDHNTIVETFEKALNAGFIQATDYVEIWQSYLDYLRRRVDFTKDSSKELEELRAAFARALDYLKQEVEERFGESGDPTCSIMQNWARVEAHHCNNMQKARELWDNIMTKGNSKFANMWLEYYNNLERAHGDIQHCRKALHRAVMCTSDYPEHVCEVLLTLEKIEGTLEDWDIAVHKTEMRLSRVSEQRAKDAVLARQEEERAEQRKKSRAEKKAAKKVKKVKPGDKRKAEEEDEEDEEWGEEAEQPSKRPKGEEKLEDNEKDEMETEIGLFGRSTTSMAHTSARHKLPTTKEQPKVLHDTNKDSITVFISNLSFNMPDPEKQLRKVFSGCGEITDVRVIYITTKALSVVIVMFSFQMKKVP</sequence>
<evidence type="ECO:0000256" key="4">
    <source>
        <dbReference type="ARBA" id="ARBA00023187"/>
    </source>
</evidence>
<evidence type="ECO:0000313" key="8">
    <source>
        <dbReference type="Proteomes" id="UP001162483"/>
    </source>
</evidence>
<feature type="compositionally biased region" description="Acidic residues" evidence="6">
    <location>
        <begin position="260"/>
        <end position="270"/>
    </location>
</feature>
<organism evidence="7 8">
    <name type="scientific">Staurois parvus</name>
    <dbReference type="NCBI Taxonomy" id="386267"/>
    <lineage>
        <taxon>Eukaryota</taxon>
        <taxon>Metazoa</taxon>
        <taxon>Chordata</taxon>
        <taxon>Craniata</taxon>
        <taxon>Vertebrata</taxon>
        <taxon>Euteleostomi</taxon>
        <taxon>Amphibia</taxon>
        <taxon>Batrachia</taxon>
        <taxon>Anura</taxon>
        <taxon>Neobatrachia</taxon>
        <taxon>Ranoidea</taxon>
        <taxon>Ranidae</taxon>
        <taxon>Staurois</taxon>
    </lineage>
</organism>
<dbReference type="Proteomes" id="UP001162483">
    <property type="component" value="Unassembled WGS sequence"/>
</dbReference>
<dbReference type="SUPFAM" id="SSF48452">
    <property type="entry name" value="TPR-like"/>
    <property type="match status" value="1"/>
</dbReference>
<feature type="compositionally biased region" description="Basic and acidic residues" evidence="6">
    <location>
        <begin position="188"/>
        <end position="210"/>
    </location>
</feature>
<accession>A0ABN9D6V3</accession>
<feature type="compositionally biased region" description="Basic and acidic residues" evidence="6">
    <location>
        <begin position="250"/>
        <end position="259"/>
    </location>
</feature>
<dbReference type="Gene3D" id="3.30.70.330">
    <property type="match status" value="1"/>
</dbReference>
<feature type="compositionally biased region" description="Basic residues" evidence="6">
    <location>
        <begin position="211"/>
        <end position="226"/>
    </location>
</feature>
<feature type="region of interest" description="Disordered" evidence="6">
    <location>
        <begin position="188"/>
        <end position="270"/>
    </location>
</feature>
<dbReference type="EMBL" id="CATNWA010014157">
    <property type="protein sequence ID" value="CAI9568255.1"/>
    <property type="molecule type" value="Genomic_DNA"/>
</dbReference>
<feature type="compositionally biased region" description="Acidic residues" evidence="6">
    <location>
        <begin position="236"/>
        <end position="249"/>
    </location>
</feature>
<evidence type="ECO:0000256" key="3">
    <source>
        <dbReference type="ARBA" id="ARBA00022737"/>
    </source>
</evidence>
<dbReference type="PANTHER" id="PTHR17204">
    <property type="entry name" value="PRE-MRNA PROCESSING PROTEIN PRP39-RELATED"/>
    <property type="match status" value="1"/>
</dbReference>
<keyword evidence="3" id="KW-0677">Repeat</keyword>
<keyword evidence="5" id="KW-0539">Nucleus</keyword>
<dbReference type="InterPro" id="IPR035979">
    <property type="entry name" value="RBD_domain_sf"/>
</dbReference>
<keyword evidence="4" id="KW-0508">mRNA splicing</keyword>
<dbReference type="Gene3D" id="1.25.40.10">
    <property type="entry name" value="Tetratricopeptide repeat domain"/>
    <property type="match status" value="1"/>
</dbReference>
<evidence type="ECO:0008006" key="9">
    <source>
        <dbReference type="Google" id="ProtNLM"/>
    </source>
</evidence>
<proteinExistence type="predicted"/>
<name>A0ABN9D6V3_9NEOB</name>
<keyword evidence="2" id="KW-0507">mRNA processing</keyword>
<evidence type="ECO:0000313" key="7">
    <source>
        <dbReference type="EMBL" id="CAI9568255.1"/>
    </source>
</evidence>
<dbReference type="PANTHER" id="PTHR17204:SF25">
    <property type="entry name" value="RRM DOMAIN-CONTAINING PROTEIN"/>
    <property type="match status" value="1"/>
</dbReference>
<evidence type="ECO:0000256" key="5">
    <source>
        <dbReference type="ARBA" id="ARBA00023242"/>
    </source>
</evidence>
<dbReference type="InterPro" id="IPR003107">
    <property type="entry name" value="HAT"/>
</dbReference>
<evidence type="ECO:0000256" key="2">
    <source>
        <dbReference type="ARBA" id="ARBA00022664"/>
    </source>
</evidence>
<evidence type="ECO:0000256" key="6">
    <source>
        <dbReference type="SAM" id="MobiDB-lite"/>
    </source>
</evidence>
<dbReference type="InterPro" id="IPR012677">
    <property type="entry name" value="Nucleotide-bd_a/b_plait_sf"/>
</dbReference>
<evidence type="ECO:0000256" key="1">
    <source>
        <dbReference type="ARBA" id="ARBA00004123"/>
    </source>
</evidence>
<reference evidence="7" key="1">
    <citation type="submission" date="2023-05" db="EMBL/GenBank/DDBJ databases">
        <authorList>
            <person name="Stuckert A."/>
        </authorList>
    </citation>
    <scope>NUCLEOTIDE SEQUENCE</scope>
</reference>
<comment type="subcellular location">
    <subcellularLocation>
        <location evidence="1">Nucleus</location>
    </subcellularLocation>
</comment>
<gene>
    <name evidence="7" type="ORF">SPARVUS_LOCUS6678334</name>
</gene>
<keyword evidence="8" id="KW-1185">Reference proteome</keyword>
<comment type="caution">
    <text evidence="7">The sequence shown here is derived from an EMBL/GenBank/DDBJ whole genome shotgun (WGS) entry which is preliminary data.</text>
</comment>
<dbReference type="SUPFAM" id="SSF54928">
    <property type="entry name" value="RNA-binding domain, RBD"/>
    <property type="match status" value="1"/>
</dbReference>
<protein>
    <recommendedName>
        <fullName evidence="9">Squamous cell carcinoma antigen recognized by T-cells 3</fullName>
    </recommendedName>
</protein>
<dbReference type="InterPro" id="IPR011990">
    <property type="entry name" value="TPR-like_helical_dom_sf"/>
</dbReference>
<dbReference type="SMART" id="SM00386">
    <property type="entry name" value="HAT"/>
    <property type="match status" value="2"/>
</dbReference>